<dbReference type="EMBL" id="AZGF01000009">
    <property type="protein sequence ID" value="KRM12265.1"/>
    <property type="molecule type" value="Genomic_DNA"/>
</dbReference>
<feature type="domain" description="RelA/SpoT" evidence="2">
    <location>
        <begin position="77"/>
        <end position="200"/>
    </location>
</feature>
<keyword evidence="4" id="KW-1185">Reference proteome</keyword>
<name>A0A0R1W9T0_9LACO</name>
<dbReference type="Pfam" id="PF04607">
    <property type="entry name" value="RelA_SpoT"/>
    <property type="match status" value="1"/>
</dbReference>
<evidence type="ECO:0000259" key="2">
    <source>
        <dbReference type="SMART" id="SM00954"/>
    </source>
</evidence>
<dbReference type="AlphaFoldDB" id="A0A0R1W9T0"/>
<dbReference type="OrthoDB" id="9789634at2"/>
<organism evidence="3 4">
    <name type="scientific">Paucilactobacillus suebicus DSM 5007 = KCTC 3549</name>
    <dbReference type="NCBI Taxonomy" id="1423807"/>
    <lineage>
        <taxon>Bacteria</taxon>
        <taxon>Bacillati</taxon>
        <taxon>Bacillota</taxon>
        <taxon>Bacilli</taxon>
        <taxon>Lactobacillales</taxon>
        <taxon>Lactobacillaceae</taxon>
        <taxon>Paucilactobacillus</taxon>
    </lineage>
</organism>
<dbReference type="eggNOG" id="COG2357">
    <property type="taxonomic scope" value="Bacteria"/>
</dbReference>
<evidence type="ECO:0000313" key="3">
    <source>
        <dbReference type="EMBL" id="KRM12265.1"/>
    </source>
</evidence>
<dbReference type="RefSeq" id="WP_010621778.1">
    <property type="nucleotide sequence ID" value="NZ_AZGF01000009.1"/>
</dbReference>
<dbReference type="SUPFAM" id="SSF81301">
    <property type="entry name" value="Nucleotidyltransferase"/>
    <property type="match status" value="1"/>
</dbReference>
<sequence>MIINQENLLQADEIKDQLKKEVVDESRIKIGSLVFSNFLKYYQLCRSAVNEVSTRLDNLNTDFQLRYEHNPINRIDERIKNIHSLMHKVARKGIPKDLDMINRRIHDIAGVRVIVNYIDDVYLVRDALLAQSDIKLIRTRDYIKHPKDNGYRSLHLVVSVPVFQTDGKKIALVEVQIRTMGMDMWASLDEKMHYQAVKNSQAGVHAPELEKYAGELNSIERDMQTIFTELGETD</sequence>
<dbReference type="InterPro" id="IPR043519">
    <property type="entry name" value="NT_sf"/>
</dbReference>
<evidence type="ECO:0000256" key="1">
    <source>
        <dbReference type="ARBA" id="ARBA00004976"/>
    </source>
</evidence>
<proteinExistence type="predicted"/>
<comment type="pathway">
    <text evidence="1">Purine metabolism; ppGpp biosynthesis; ppGpp from GTP: step 1/2.</text>
</comment>
<dbReference type="InterPro" id="IPR007685">
    <property type="entry name" value="RelA_SpoT"/>
</dbReference>
<accession>A0A0R1W9T0</accession>
<protein>
    <submittedName>
        <fullName evidence="3">RelA SpoT domain-containing protein</fullName>
    </submittedName>
</protein>
<dbReference type="STRING" id="1423807.FD16_GL002450"/>
<dbReference type="InterPro" id="IPR052366">
    <property type="entry name" value="GTP_Pyrophosphokinase"/>
</dbReference>
<dbReference type="Gene3D" id="3.30.460.10">
    <property type="entry name" value="Beta Polymerase, domain 2"/>
    <property type="match status" value="1"/>
</dbReference>
<dbReference type="PATRIC" id="fig|1423807.3.peg.2531"/>
<dbReference type="PANTHER" id="PTHR47837">
    <property type="entry name" value="GTP PYROPHOSPHOKINASE YJBM"/>
    <property type="match status" value="1"/>
</dbReference>
<comment type="caution">
    <text evidence="3">The sequence shown here is derived from an EMBL/GenBank/DDBJ whole genome shotgun (WGS) entry which is preliminary data.</text>
</comment>
<reference evidence="3 4" key="1">
    <citation type="journal article" date="2015" name="Genome Announc.">
        <title>Expanding the biotechnology potential of lactobacilli through comparative genomics of 213 strains and associated genera.</title>
        <authorList>
            <person name="Sun Z."/>
            <person name="Harris H.M."/>
            <person name="McCann A."/>
            <person name="Guo C."/>
            <person name="Argimon S."/>
            <person name="Zhang W."/>
            <person name="Yang X."/>
            <person name="Jeffery I.B."/>
            <person name="Cooney J.C."/>
            <person name="Kagawa T.F."/>
            <person name="Liu W."/>
            <person name="Song Y."/>
            <person name="Salvetti E."/>
            <person name="Wrobel A."/>
            <person name="Rasinkangas P."/>
            <person name="Parkhill J."/>
            <person name="Rea M.C."/>
            <person name="O'Sullivan O."/>
            <person name="Ritari J."/>
            <person name="Douillard F.P."/>
            <person name="Paul Ross R."/>
            <person name="Yang R."/>
            <person name="Briner A.E."/>
            <person name="Felis G.E."/>
            <person name="de Vos W.M."/>
            <person name="Barrangou R."/>
            <person name="Klaenhammer T.R."/>
            <person name="Caufield P.W."/>
            <person name="Cui Y."/>
            <person name="Zhang H."/>
            <person name="O'Toole P.W."/>
        </authorList>
    </citation>
    <scope>NUCLEOTIDE SEQUENCE [LARGE SCALE GENOMIC DNA]</scope>
    <source>
        <strain evidence="3 4">DSM 5007</strain>
    </source>
</reference>
<dbReference type="UniPathway" id="UPA00908">
    <property type="reaction ID" value="UER00884"/>
</dbReference>
<dbReference type="Proteomes" id="UP000051820">
    <property type="component" value="Unassembled WGS sequence"/>
</dbReference>
<dbReference type="GO" id="GO:0015970">
    <property type="term" value="P:guanosine tetraphosphate biosynthetic process"/>
    <property type="evidence" value="ECO:0007669"/>
    <property type="project" value="UniProtKB-UniPathway"/>
</dbReference>
<dbReference type="PANTHER" id="PTHR47837:SF2">
    <property type="entry name" value="GTP PYROPHOSPHOKINASE YWAC"/>
    <property type="match status" value="1"/>
</dbReference>
<dbReference type="CDD" id="cd05399">
    <property type="entry name" value="NT_Rel-Spo_like"/>
    <property type="match status" value="1"/>
</dbReference>
<evidence type="ECO:0000313" key="4">
    <source>
        <dbReference type="Proteomes" id="UP000051820"/>
    </source>
</evidence>
<gene>
    <name evidence="3" type="ORF">FD16_GL002450</name>
</gene>
<dbReference type="SMART" id="SM00954">
    <property type="entry name" value="RelA_SpoT"/>
    <property type="match status" value="1"/>
</dbReference>